<dbReference type="RefSeq" id="WP_049694001.1">
    <property type="nucleotide sequence ID" value="NZ_CP016540.2"/>
</dbReference>
<organism evidence="2 3">
    <name type="scientific">Planococcus versutus</name>
    <dbReference type="NCBI Taxonomy" id="1302659"/>
    <lineage>
        <taxon>Bacteria</taxon>
        <taxon>Bacillati</taxon>
        <taxon>Bacillota</taxon>
        <taxon>Bacilli</taxon>
        <taxon>Bacillales</taxon>
        <taxon>Caryophanaceae</taxon>
        <taxon>Planococcus</taxon>
    </lineage>
</organism>
<dbReference type="InterPro" id="IPR027056">
    <property type="entry name" value="Gluconate_2DH_su3"/>
</dbReference>
<dbReference type="NCBIfam" id="TIGR01409">
    <property type="entry name" value="TAT_signal_seq"/>
    <property type="match status" value="1"/>
</dbReference>
<sequence>MAEKDKNFSRRDFLKTSGIATGALIGGGIIGGLIGANTNKQDTAKDTSDSSGGSKEVSSTSLRGLTFFKTMADFEILSQATERIFPEDDLGPGAIGLGVPYFIDGQLAGSYGENSKEYMQAPFAEGEPTQGYQSRLKRNEIFMQGIRAMQKEADSRFKASFVDLEGEQMDEILTAFQENEIKLRGVESQLFFRLLRLATLEGAYADPIYGGNENMDAWRMKGFPGHQMAYIKDIESEDFVEIEPKSLGMKH</sequence>
<dbReference type="InterPro" id="IPR019546">
    <property type="entry name" value="TAT_signal_bac_arc"/>
</dbReference>
<accession>A0A1B1S023</accession>
<reference evidence="2" key="1">
    <citation type="submission" date="2016-10" db="EMBL/GenBank/DDBJ databases">
        <authorList>
            <person name="See-Too W.S."/>
        </authorList>
    </citation>
    <scope>NUCLEOTIDE SEQUENCE</scope>
    <source>
        <strain evidence="2">L10.15</strain>
    </source>
</reference>
<keyword evidence="3" id="KW-1185">Reference proteome</keyword>
<dbReference type="EMBL" id="CP016540">
    <property type="protein sequence ID" value="ANU26542.1"/>
    <property type="molecule type" value="Genomic_DNA"/>
</dbReference>
<dbReference type="InterPro" id="IPR006311">
    <property type="entry name" value="TAT_signal"/>
</dbReference>
<dbReference type="Proteomes" id="UP000053354">
    <property type="component" value="Chromosome"/>
</dbReference>
<keyword evidence="1" id="KW-0472">Membrane</keyword>
<name>A0A1B1S023_9BACL</name>
<evidence type="ECO:0000256" key="1">
    <source>
        <dbReference type="SAM" id="Phobius"/>
    </source>
</evidence>
<protein>
    <submittedName>
        <fullName evidence="2">Dehydrogenase</fullName>
    </submittedName>
</protein>
<gene>
    <name evidence="2" type="ORF">I858_005835</name>
</gene>
<dbReference type="AlphaFoldDB" id="A0A1B1S023"/>
<dbReference type="STRING" id="1302659.I858_005835"/>
<dbReference type="KEGG" id="pll:I858_005835"/>
<dbReference type="Pfam" id="PF13618">
    <property type="entry name" value="Gluconate_2-dh3"/>
    <property type="match status" value="1"/>
</dbReference>
<dbReference type="PROSITE" id="PS51318">
    <property type="entry name" value="TAT"/>
    <property type="match status" value="1"/>
</dbReference>
<proteinExistence type="predicted"/>
<keyword evidence="1" id="KW-1133">Transmembrane helix</keyword>
<feature type="transmembrane region" description="Helical" evidence="1">
    <location>
        <begin position="12"/>
        <end position="36"/>
    </location>
</feature>
<dbReference type="OrthoDB" id="8400810at2"/>
<evidence type="ECO:0000313" key="2">
    <source>
        <dbReference type="EMBL" id="ANU26542.1"/>
    </source>
</evidence>
<keyword evidence="1" id="KW-0812">Transmembrane</keyword>
<evidence type="ECO:0000313" key="3">
    <source>
        <dbReference type="Proteomes" id="UP000053354"/>
    </source>
</evidence>